<dbReference type="AlphaFoldDB" id="A0A0G4H829"/>
<keyword evidence="2" id="KW-1133">Transmembrane helix</keyword>
<dbReference type="EMBL" id="CDMZ01001961">
    <property type="protein sequence ID" value="CEM39867.1"/>
    <property type="molecule type" value="Genomic_DNA"/>
</dbReference>
<sequence>MARLEEPQCSFSLNCLPITRSLGTGLGSRRDLSTGTHGRSVDRKDNNTETFVSIITRPFVPYKLEVWLCILSVVLLFAMLFWLVETFANDEDFPHKGFLNSFGRGLYLSIHSFLSAAPSVNPVLPAGRILNLAFGIFILLTISTYTLEPLFKIVDFGPDIVDFMDNNTCGAVITEKKLWEATVRGYYSSEDPKEHCDKMVANIRDAGMLSRLENFNPAEEDDEYKGTEGGNTKQQVAACLTFCKAIYDSLVEAGQIKHGLRRHKTLRHKSSWHDSESAGGSADGVEKDDFVAVVQDGRFKQQFRKRGSIYAHAQGAQPRRSVIIARRSQQSDGPRNSVDSQAPNQAVSVLQHNSQGPLRKDGKEGEEEIDEEAGLHSGLVGKDRQEADGPSASDGTFKDRHSPGLKASSLAEREAGEEAGQRIERSVLREPAPVEQNPASHQSNVSPGHPREAVSEISSKGLDTVVQDVLHGAPSDGARSAGSQVGKKENG</sequence>
<evidence type="ECO:0000256" key="1">
    <source>
        <dbReference type="SAM" id="MobiDB-lite"/>
    </source>
</evidence>
<accession>A0A0G4H829</accession>
<feature type="region of interest" description="Disordered" evidence="1">
    <location>
        <begin position="349"/>
        <end position="491"/>
    </location>
</feature>
<keyword evidence="2" id="KW-0812">Transmembrane</keyword>
<feature type="compositionally biased region" description="Polar residues" evidence="1">
    <location>
        <begin position="437"/>
        <end position="446"/>
    </location>
</feature>
<organism evidence="3">
    <name type="scientific">Chromera velia CCMP2878</name>
    <dbReference type="NCBI Taxonomy" id="1169474"/>
    <lineage>
        <taxon>Eukaryota</taxon>
        <taxon>Sar</taxon>
        <taxon>Alveolata</taxon>
        <taxon>Colpodellida</taxon>
        <taxon>Chromeraceae</taxon>
        <taxon>Chromera</taxon>
    </lineage>
</organism>
<evidence type="ECO:0008006" key="4">
    <source>
        <dbReference type="Google" id="ProtNLM"/>
    </source>
</evidence>
<feature type="transmembrane region" description="Helical" evidence="2">
    <location>
        <begin position="104"/>
        <end position="124"/>
    </location>
</feature>
<reference evidence="3" key="1">
    <citation type="submission" date="2014-11" db="EMBL/GenBank/DDBJ databases">
        <authorList>
            <person name="Otto D Thomas"/>
            <person name="Naeem Raeece"/>
        </authorList>
    </citation>
    <scope>NUCLEOTIDE SEQUENCE</scope>
</reference>
<dbReference type="Gene3D" id="1.10.287.70">
    <property type="match status" value="1"/>
</dbReference>
<evidence type="ECO:0000313" key="3">
    <source>
        <dbReference type="EMBL" id="CEM39867.1"/>
    </source>
</evidence>
<name>A0A0G4H829_9ALVE</name>
<feature type="compositionally biased region" description="Basic and acidic residues" evidence="1">
    <location>
        <begin position="411"/>
        <end position="428"/>
    </location>
</feature>
<keyword evidence="2" id="KW-0472">Membrane</keyword>
<protein>
    <recommendedName>
        <fullName evidence="4">Ionotropic glutamate receptor C-terminal domain-containing protein</fullName>
    </recommendedName>
</protein>
<evidence type="ECO:0000256" key="2">
    <source>
        <dbReference type="SAM" id="Phobius"/>
    </source>
</evidence>
<feature type="transmembrane region" description="Helical" evidence="2">
    <location>
        <begin position="129"/>
        <end position="147"/>
    </location>
</feature>
<proteinExistence type="predicted"/>
<feature type="transmembrane region" description="Helical" evidence="2">
    <location>
        <begin position="66"/>
        <end position="84"/>
    </location>
</feature>
<gene>
    <name evidence="3" type="ORF">Cvel_5840</name>
</gene>
<dbReference type="VEuPathDB" id="CryptoDB:Cvel_5840"/>